<keyword evidence="2" id="KW-0547">Nucleotide-binding</keyword>
<reference evidence="8 9" key="1">
    <citation type="journal article" date="2018" name="BMC Genomics">
        <title>Genomic evidence for intraspecific hybridization in a clonal and extremely halotolerant yeast.</title>
        <authorList>
            <person name="Gostincar C."/>
            <person name="Stajich J.E."/>
            <person name="Zupancic J."/>
            <person name="Zalar P."/>
            <person name="Gunde-Cimerman N."/>
        </authorList>
    </citation>
    <scope>NUCLEOTIDE SEQUENCE [LARGE SCALE GENOMIC DNA]</scope>
    <source>
        <strain evidence="8 9">EXF-120</strain>
    </source>
</reference>
<accession>A0A3M7I725</accession>
<dbReference type="InterPro" id="IPR018149">
    <property type="entry name" value="Lys-tRNA-synth_II_C"/>
</dbReference>
<name>A0A3M7I725_HORWE</name>
<dbReference type="InterPro" id="IPR044136">
    <property type="entry name" value="Lys-tRNA-ligase_II_N"/>
</dbReference>
<keyword evidence="4" id="KW-0030">Aminoacyl-tRNA synthetase</keyword>
<evidence type="ECO:0000256" key="4">
    <source>
        <dbReference type="ARBA" id="ARBA00023146"/>
    </source>
</evidence>
<evidence type="ECO:0000256" key="1">
    <source>
        <dbReference type="ARBA" id="ARBA00022598"/>
    </source>
</evidence>
<organism evidence="8 9">
    <name type="scientific">Hortaea werneckii</name>
    <name type="common">Black yeast</name>
    <name type="synonym">Cladosporium werneckii</name>
    <dbReference type="NCBI Taxonomy" id="91943"/>
    <lineage>
        <taxon>Eukaryota</taxon>
        <taxon>Fungi</taxon>
        <taxon>Dikarya</taxon>
        <taxon>Ascomycota</taxon>
        <taxon>Pezizomycotina</taxon>
        <taxon>Dothideomycetes</taxon>
        <taxon>Dothideomycetidae</taxon>
        <taxon>Mycosphaerellales</taxon>
        <taxon>Teratosphaeriaceae</taxon>
        <taxon>Hortaea</taxon>
    </lineage>
</organism>
<feature type="domain" description="Aminoacyl-transfer RNA synthetases class-II family profile" evidence="7">
    <location>
        <begin position="223"/>
        <end position="578"/>
    </location>
</feature>
<dbReference type="Gene3D" id="3.30.930.10">
    <property type="entry name" value="Bira Bifunctional Protein, Domain 2"/>
    <property type="match status" value="1"/>
</dbReference>
<dbReference type="InterPro" id="IPR045864">
    <property type="entry name" value="aa-tRNA-synth_II/BPL/LPL"/>
</dbReference>
<dbReference type="InterPro" id="IPR004364">
    <property type="entry name" value="Aa-tRNA-synt_II"/>
</dbReference>
<evidence type="ECO:0000313" key="9">
    <source>
        <dbReference type="Proteomes" id="UP000281677"/>
    </source>
</evidence>
<dbReference type="GO" id="GO:0004824">
    <property type="term" value="F:lysine-tRNA ligase activity"/>
    <property type="evidence" value="ECO:0007669"/>
    <property type="project" value="InterPro"/>
</dbReference>
<feature type="region of interest" description="Disordered" evidence="6">
    <location>
        <begin position="345"/>
        <end position="364"/>
    </location>
</feature>
<dbReference type="InterPro" id="IPR012340">
    <property type="entry name" value="NA-bd_OB-fold"/>
</dbReference>
<keyword evidence="1" id="KW-0436">Ligase</keyword>
<dbReference type="CDD" id="cd04322">
    <property type="entry name" value="LysRS_N"/>
    <property type="match status" value="1"/>
</dbReference>
<sequence length="1042" mass="116318">MSRHLIQCPRPYLFHGFRRVNAPRAFSQAPCFRQAGRNRDVTHDYEKRVAQLQAQKPLEECYPRLPSREEATVLDRKLDSAAHVQIVANELQNGETVTQHGSTTLTGRVKSVRTAGSKLVFVDIQCGDGSIQVVSQLGKLTDTTPSQFKNSTRTIRKGDWYSFSGWPHKTQRGEVSLLANQLPHLLSPSLHQIPDTLDDAETRARNRHVDMLANPSSVQPLLVRHHIVQALRDHLNKTQFVEVTTPLLTAGAGGAVARPFETEATELEGQKLNLRVAPELWLKRLIVGGMSRIYEIGPAFRNEGVDATHNPEFTICEFYEACATLNSLMTKTELLLREMKQRIDEARATDSSGPVSSGSPRLKDLPEVNLDLQSPFKRLEFLPTLESAMKTPLPNLSTPSAHENLLSLFTTKNLDLPSKPTLPRLLDALAAHYLEPLCVQPTFITHHPAALSPLSKHFRCPTTGQTLAARAELFIHGREFANMYEEENSPFAQRSKFLEQLRYRAVDGEGDGLKQVDESYLEALEWGMPPTGGWGCGVDRLVMLFSGRERMSEVLALEELTGTVERLSRFVGFDEINPRAERHMTSHHGTWQPSDTDAAPLEVLRVAAYGTDEHPVQHSPSRALANDAEANMLLTTFRTHYGRWIGIKETGEETWDINTVRHPLLFTSCCLIATRHSSEPRPHPEANRLFLQAKEELSVSLLQIRQPLAFFQAVLILSLWSTTAGQKPLSLDSWLITGYALQHSLASAVFQGRNYRTAGEQFAASSVRNHLCLSHLHACISTRRTAVITSSDVENGRQLLSSGSSSNFETRMVAELALYWILYEHGINGALYLPRAQAALHEWKREWAGLFDQPRHQFLLMCYSFGQLLMYEQSLSSKSAAVRESLLSEMLRLSSDIMQLAIDTADARTKHLTDHVYHMIAFAAVTALRLMSKYGENVQVGRDFGQMGTLMYKIVEWLDSIGPGSHTGHIMSNVIKATQRKLGSNIGGSTQASPPALQLEGTNLAVPDFFAANTAEFDWDAIVPDWPSLDSLDVPANDDNFI</sequence>
<dbReference type="VEuPathDB" id="FungiDB:BTJ68_05642"/>
<evidence type="ECO:0000256" key="2">
    <source>
        <dbReference type="ARBA" id="ARBA00022741"/>
    </source>
</evidence>
<dbReference type="Proteomes" id="UP000281677">
    <property type="component" value="Unassembled WGS sequence"/>
</dbReference>
<feature type="compositionally biased region" description="Polar residues" evidence="6">
    <location>
        <begin position="349"/>
        <end position="359"/>
    </location>
</feature>
<evidence type="ECO:0000256" key="5">
    <source>
        <dbReference type="ARBA" id="ARBA00030563"/>
    </source>
</evidence>
<dbReference type="VEuPathDB" id="FungiDB:BTJ68_05641"/>
<comment type="caution">
    <text evidence="8">The sequence shown here is derived from an EMBL/GenBank/DDBJ whole genome shotgun (WGS) entry which is preliminary data.</text>
</comment>
<dbReference type="GO" id="GO:0070154">
    <property type="term" value="P:mitochondrial lysyl-tRNA aminoacylation"/>
    <property type="evidence" value="ECO:0007669"/>
    <property type="project" value="TreeGrafter"/>
</dbReference>
<evidence type="ECO:0000256" key="6">
    <source>
        <dbReference type="SAM" id="MobiDB-lite"/>
    </source>
</evidence>
<dbReference type="SUPFAM" id="SSF55681">
    <property type="entry name" value="Class II aaRS and biotin synthetases"/>
    <property type="match status" value="1"/>
</dbReference>
<dbReference type="Pfam" id="PF00152">
    <property type="entry name" value="tRNA-synt_2"/>
    <property type="match status" value="1"/>
</dbReference>
<protein>
    <recommendedName>
        <fullName evidence="5">Lysyl-tRNA synthetase</fullName>
    </recommendedName>
</protein>
<dbReference type="SUPFAM" id="SSF50249">
    <property type="entry name" value="Nucleic acid-binding proteins"/>
    <property type="match status" value="1"/>
</dbReference>
<dbReference type="InterPro" id="IPR004365">
    <property type="entry name" value="NA-bd_OB_tRNA"/>
</dbReference>
<dbReference type="GO" id="GO:0000049">
    <property type="term" value="F:tRNA binding"/>
    <property type="evidence" value="ECO:0007669"/>
    <property type="project" value="TreeGrafter"/>
</dbReference>
<dbReference type="Gene3D" id="2.40.50.140">
    <property type="entry name" value="Nucleic acid-binding proteins"/>
    <property type="match status" value="1"/>
</dbReference>
<dbReference type="PANTHER" id="PTHR42918">
    <property type="entry name" value="LYSYL-TRNA SYNTHETASE"/>
    <property type="match status" value="1"/>
</dbReference>
<dbReference type="AlphaFoldDB" id="A0A3M7I725"/>
<dbReference type="PRINTS" id="PR00982">
    <property type="entry name" value="TRNASYNTHLYS"/>
</dbReference>
<dbReference type="PANTHER" id="PTHR42918:SF5">
    <property type="entry name" value="LYSINE--TRNA LIGASE, MITOCHONDRIAL"/>
    <property type="match status" value="1"/>
</dbReference>
<dbReference type="GO" id="GO:0005524">
    <property type="term" value="F:ATP binding"/>
    <property type="evidence" value="ECO:0007669"/>
    <property type="project" value="UniProtKB-KW"/>
</dbReference>
<dbReference type="GO" id="GO:0005739">
    <property type="term" value="C:mitochondrion"/>
    <property type="evidence" value="ECO:0007669"/>
    <property type="project" value="TreeGrafter"/>
</dbReference>
<evidence type="ECO:0000259" key="7">
    <source>
        <dbReference type="PROSITE" id="PS50862"/>
    </source>
</evidence>
<dbReference type="OrthoDB" id="21243at2759"/>
<dbReference type="Pfam" id="PF01336">
    <property type="entry name" value="tRNA_anti-codon"/>
    <property type="match status" value="1"/>
</dbReference>
<evidence type="ECO:0000313" key="8">
    <source>
        <dbReference type="EMBL" id="RMZ21390.1"/>
    </source>
</evidence>
<dbReference type="InterPro" id="IPR006195">
    <property type="entry name" value="aa-tRNA-synth_II"/>
</dbReference>
<proteinExistence type="predicted"/>
<keyword evidence="3" id="KW-0067">ATP-binding</keyword>
<gene>
    <name evidence="8" type="ORF">D0859_14592</name>
</gene>
<dbReference type="EMBL" id="QWIT01000673">
    <property type="protein sequence ID" value="RMZ21390.1"/>
    <property type="molecule type" value="Genomic_DNA"/>
</dbReference>
<evidence type="ECO:0000256" key="3">
    <source>
        <dbReference type="ARBA" id="ARBA00022840"/>
    </source>
</evidence>
<dbReference type="PROSITE" id="PS50862">
    <property type="entry name" value="AA_TRNA_LIGASE_II"/>
    <property type="match status" value="1"/>
</dbReference>